<organism evidence="2">
    <name type="scientific">viral metagenome</name>
    <dbReference type="NCBI Taxonomy" id="1070528"/>
    <lineage>
        <taxon>unclassified sequences</taxon>
        <taxon>metagenomes</taxon>
        <taxon>organismal metagenomes</taxon>
    </lineage>
</organism>
<evidence type="ECO:0000313" key="2">
    <source>
        <dbReference type="EMBL" id="QHU01168.1"/>
    </source>
</evidence>
<protein>
    <recommendedName>
        <fullName evidence="1">Alpha-L-arabinofuranosidase B arabinose-binding domain-containing protein</fullName>
    </recommendedName>
</protein>
<reference evidence="2" key="1">
    <citation type="journal article" date="2020" name="Nature">
        <title>Giant virus diversity and host interactions through global metagenomics.</title>
        <authorList>
            <person name="Schulz F."/>
            <person name="Roux S."/>
            <person name="Paez-Espino D."/>
            <person name="Jungbluth S."/>
            <person name="Walsh D.A."/>
            <person name="Denef V.J."/>
            <person name="McMahon K.D."/>
            <person name="Konstantinidis K.T."/>
            <person name="Eloe-Fadrosh E.A."/>
            <person name="Kyrpides N.C."/>
            <person name="Woyke T."/>
        </authorList>
    </citation>
    <scope>NUCLEOTIDE SEQUENCE</scope>
    <source>
        <strain evidence="2">GVMAG-M-3300025860-25</strain>
    </source>
</reference>
<dbReference type="Pfam" id="PF05270">
    <property type="entry name" value="AbfB"/>
    <property type="match status" value="1"/>
</dbReference>
<accession>A0A6C0JB48</accession>
<name>A0A6C0JB48_9ZZZZ</name>
<dbReference type="GO" id="GO:0046373">
    <property type="term" value="P:L-arabinose metabolic process"/>
    <property type="evidence" value="ECO:0007669"/>
    <property type="project" value="InterPro"/>
</dbReference>
<evidence type="ECO:0000259" key="1">
    <source>
        <dbReference type="Pfam" id="PF05270"/>
    </source>
</evidence>
<dbReference type="InterPro" id="IPR036195">
    <property type="entry name" value="AbfB_ABD_sf"/>
</dbReference>
<dbReference type="InterPro" id="IPR007934">
    <property type="entry name" value="AbfB_ABD"/>
</dbReference>
<dbReference type="EMBL" id="MN740335">
    <property type="protein sequence ID" value="QHU01168.1"/>
    <property type="molecule type" value="Genomic_DNA"/>
</dbReference>
<dbReference type="AlphaFoldDB" id="A0A6C0JB48"/>
<dbReference type="SUPFAM" id="SSF110221">
    <property type="entry name" value="AbfB domain"/>
    <property type="match status" value="1"/>
</dbReference>
<dbReference type="GO" id="GO:0046556">
    <property type="term" value="F:alpha-L-arabinofuranosidase activity"/>
    <property type="evidence" value="ECO:0007669"/>
    <property type="project" value="InterPro"/>
</dbReference>
<dbReference type="Gene3D" id="2.80.10.50">
    <property type="match status" value="1"/>
</dbReference>
<sequence>MKTHPNSILLVTSLLFFILVTCVFDKYFYQNNKKIIEKFDNINNSNNQIIENFDNNSYTQFNETIVPNSFSQPQEKGNLDQCKKNCDDDGKCVGFSRNKVDDETNGECNLIYDMDSCLNENKKPSENINLSPGISVDFQQYNTFLKNRNNDKYNIERMKCIALNEIVSLKHTKYPFDFVYQKDDNSLEMIKVENSSEDTEKVKSIFKLVKGLSGSGVSFKGPEDTYLVNIKGREEIKLEQMIDSGQFKKDATFEIDNQYSDKSNLFSIRKMVGNTDLYWKVNQTNKKIIMTNINDIGLDKSPILFETVHPMIDTFNIAPVVFPAPTIEPEPETIEDINEEKQTELEKLELEIREVQHNQNMKLMDIMLDVNKFKLMDLSMSDYLTKCNRTSSEELIRVVPVESEN</sequence>
<feature type="domain" description="Alpha-L-arabinofuranosidase B arabinose-binding" evidence="1">
    <location>
        <begin position="171"/>
        <end position="269"/>
    </location>
</feature>
<proteinExistence type="predicted"/>